<proteinExistence type="predicted"/>
<evidence type="ECO:0000256" key="2">
    <source>
        <dbReference type="ARBA" id="ARBA00022692"/>
    </source>
</evidence>
<evidence type="ECO:0000259" key="6">
    <source>
        <dbReference type="Pfam" id="PF04932"/>
    </source>
</evidence>
<dbReference type="PANTHER" id="PTHR37422">
    <property type="entry name" value="TEICHURONIC ACID BIOSYNTHESIS PROTEIN TUAE"/>
    <property type="match status" value="1"/>
</dbReference>
<evidence type="ECO:0000256" key="1">
    <source>
        <dbReference type="ARBA" id="ARBA00004141"/>
    </source>
</evidence>
<feature type="transmembrane region" description="Helical" evidence="5">
    <location>
        <begin position="118"/>
        <end position="138"/>
    </location>
</feature>
<keyword evidence="2 5" id="KW-0812">Transmembrane</keyword>
<dbReference type="InterPro" id="IPR007016">
    <property type="entry name" value="O-antigen_ligase-rel_domated"/>
</dbReference>
<keyword evidence="8" id="KW-1185">Reference proteome</keyword>
<evidence type="ECO:0000256" key="3">
    <source>
        <dbReference type="ARBA" id="ARBA00022989"/>
    </source>
</evidence>
<feature type="transmembrane region" description="Helical" evidence="5">
    <location>
        <begin position="94"/>
        <end position="112"/>
    </location>
</feature>
<feature type="transmembrane region" description="Helical" evidence="5">
    <location>
        <begin position="21"/>
        <end position="43"/>
    </location>
</feature>
<feature type="transmembrane region" description="Helical" evidence="5">
    <location>
        <begin position="183"/>
        <end position="201"/>
    </location>
</feature>
<dbReference type="EMBL" id="JACFXV010000031">
    <property type="protein sequence ID" value="MBA5775934.1"/>
    <property type="molecule type" value="Genomic_DNA"/>
</dbReference>
<feature type="domain" description="O-antigen ligase-related" evidence="6">
    <location>
        <begin position="214"/>
        <end position="363"/>
    </location>
</feature>
<evidence type="ECO:0000256" key="5">
    <source>
        <dbReference type="SAM" id="Phobius"/>
    </source>
</evidence>
<feature type="transmembrane region" description="Helical" evidence="5">
    <location>
        <begin position="258"/>
        <end position="277"/>
    </location>
</feature>
<name>A0A839AA79_9HYPH</name>
<evidence type="ECO:0000256" key="4">
    <source>
        <dbReference type="ARBA" id="ARBA00023136"/>
    </source>
</evidence>
<comment type="subcellular location">
    <subcellularLocation>
        <location evidence="1">Membrane</location>
        <topology evidence="1">Multi-pass membrane protein</topology>
    </subcellularLocation>
</comment>
<dbReference type="GO" id="GO:0016020">
    <property type="term" value="C:membrane"/>
    <property type="evidence" value="ECO:0007669"/>
    <property type="project" value="UniProtKB-SubCell"/>
</dbReference>
<evidence type="ECO:0000313" key="8">
    <source>
        <dbReference type="Proteomes" id="UP000541109"/>
    </source>
</evidence>
<keyword evidence="3 5" id="KW-1133">Transmembrane helix</keyword>
<dbReference type="GO" id="GO:0016874">
    <property type="term" value="F:ligase activity"/>
    <property type="evidence" value="ECO:0007669"/>
    <property type="project" value="UniProtKB-KW"/>
</dbReference>
<dbReference type="Pfam" id="PF04932">
    <property type="entry name" value="Wzy_C"/>
    <property type="match status" value="1"/>
</dbReference>
<gene>
    <name evidence="7" type="ORF">H2509_02200</name>
</gene>
<feature type="transmembrane region" description="Helical" evidence="5">
    <location>
        <begin position="386"/>
        <end position="401"/>
    </location>
</feature>
<dbReference type="Proteomes" id="UP000541109">
    <property type="component" value="Unassembled WGS sequence"/>
</dbReference>
<reference evidence="7 8" key="1">
    <citation type="submission" date="2020-07" db="EMBL/GenBank/DDBJ databases">
        <title>Stappia sp., F7233, whole genome shotgun sequencing project.</title>
        <authorList>
            <person name="Jiang S."/>
            <person name="Liu Z.W."/>
            <person name="Du Z.J."/>
        </authorList>
    </citation>
    <scope>NUCLEOTIDE SEQUENCE [LARGE SCALE GENOMIC DNA]</scope>
    <source>
        <strain evidence="7 8">F7233</strain>
    </source>
</reference>
<protein>
    <submittedName>
        <fullName evidence="7">O-antigen ligase family protein</fullName>
    </submittedName>
</protein>
<keyword evidence="4 5" id="KW-0472">Membrane</keyword>
<feature type="transmembrane region" description="Helical" evidence="5">
    <location>
        <begin position="407"/>
        <end position="425"/>
    </location>
</feature>
<sequence length="437" mass="47161">MSEATTDREYLRGAGVSARAGDGYLGFVPAIIIAYVTLLSPLFFVREVGDTASAASSGAGANLANQLFWVMLLFSVIVAGWRRLPRVLGVLRQPAVLLFLAFLALAFASIAWSPAPSIAFRRVMLQVIVLAAIVGPIFMAQDREAQLSRIATVFIVAVIVNMVAVVFRPAGPIGHEGIYAHKNQFGLIVAYAFIFCLYGTVRFSGMMRLLAMAAAAMALLELAASQSKTSLGLAMLLPSAALAVVGLGRLIGIRPVYVLAFAMVFALCGYAFASFLFDFTFEDLSLLLFDDTTFTGRTVIWDFIGGVIERRPFLGQGYGSFWGIGENSIAAREAPGFVADLLQAHNGYVDVTLETGFVGLGLLLALIVAVLFRIGRQHGNGFAEDWLLFCVVLFAVCHNMLESSWFRGYVLAWLLFVMAAGFSASGRLTKSVPLRND</sequence>
<keyword evidence="7" id="KW-0436">Ligase</keyword>
<dbReference type="AlphaFoldDB" id="A0A839AA79"/>
<feature type="transmembrane region" description="Helical" evidence="5">
    <location>
        <begin position="150"/>
        <end position="171"/>
    </location>
</feature>
<accession>A0A839AA79</accession>
<organism evidence="7 8">
    <name type="scientific">Stappia albiluteola</name>
    <dbReference type="NCBI Taxonomy" id="2758565"/>
    <lineage>
        <taxon>Bacteria</taxon>
        <taxon>Pseudomonadati</taxon>
        <taxon>Pseudomonadota</taxon>
        <taxon>Alphaproteobacteria</taxon>
        <taxon>Hyphomicrobiales</taxon>
        <taxon>Stappiaceae</taxon>
        <taxon>Stappia</taxon>
    </lineage>
</organism>
<feature type="transmembrane region" description="Helical" evidence="5">
    <location>
        <begin position="356"/>
        <end position="374"/>
    </location>
</feature>
<dbReference type="InterPro" id="IPR051533">
    <property type="entry name" value="WaaL-like"/>
</dbReference>
<dbReference type="PANTHER" id="PTHR37422:SF13">
    <property type="entry name" value="LIPOPOLYSACCHARIDE BIOSYNTHESIS PROTEIN PA4999-RELATED"/>
    <property type="match status" value="1"/>
</dbReference>
<feature type="transmembrane region" description="Helical" evidence="5">
    <location>
        <begin position="231"/>
        <end position="251"/>
    </location>
</feature>
<comment type="caution">
    <text evidence="7">The sequence shown here is derived from an EMBL/GenBank/DDBJ whole genome shotgun (WGS) entry which is preliminary data.</text>
</comment>
<feature type="transmembrane region" description="Helical" evidence="5">
    <location>
        <begin position="63"/>
        <end position="82"/>
    </location>
</feature>
<evidence type="ECO:0000313" key="7">
    <source>
        <dbReference type="EMBL" id="MBA5775934.1"/>
    </source>
</evidence>
<dbReference type="RefSeq" id="WP_182161836.1">
    <property type="nucleotide sequence ID" value="NZ_JACFXV010000031.1"/>
</dbReference>